<gene>
    <name evidence="1" type="ORF">MILVUS5_LOCUS1930</name>
</gene>
<dbReference type="EMBL" id="CASHSV030000001">
    <property type="protein sequence ID" value="CAJ2630080.1"/>
    <property type="molecule type" value="Genomic_DNA"/>
</dbReference>
<evidence type="ECO:0000313" key="1">
    <source>
        <dbReference type="EMBL" id="CAJ2630080.1"/>
    </source>
</evidence>
<sequence>MGASISSTTSIREKYDEGSNSSSSRTSLGDIPESCISSILMNLDPLDICKLARVNHAFHRASSTDFVWESKLPSCYNFLVNKVLGQENLSTMTKKNIYTKLCQRNLLDDGTKEVLLDKCSGQVCLFMSSKSLKITGIEDRRYWIYIPTEESRFKNVAYLQQMWWVEVVGELEFEFPVGSYSITFRLQLGKSSKRLGRRVCNVDQVHGWDIKPVRFQLSTSDGQRSISECYLNGPGEWVYYHVGDFMVVKPNEPIKIKFSLAQIDCTHTKGGLCIDSAIICPTEFRERLKTT</sequence>
<comment type="caution">
    <text evidence="1">The sequence shown here is derived from an EMBL/GenBank/DDBJ whole genome shotgun (WGS) entry which is preliminary data.</text>
</comment>
<proteinExistence type="predicted"/>
<name>A0ACB0IDN7_TRIPR</name>
<organism evidence="1 2">
    <name type="scientific">Trifolium pratense</name>
    <name type="common">Red clover</name>
    <dbReference type="NCBI Taxonomy" id="57577"/>
    <lineage>
        <taxon>Eukaryota</taxon>
        <taxon>Viridiplantae</taxon>
        <taxon>Streptophyta</taxon>
        <taxon>Embryophyta</taxon>
        <taxon>Tracheophyta</taxon>
        <taxon>Spermatophyta</taxon>
        <taxon>Magnoliopsida</taxon>
        <taxon>eudicotyledons</taxon>
        <taxon>Gunneridae</taxon>
        <taxon>Pentapetalae</taxon>
        <taxon>rosids</taxon>
        <taxon>fabids</taxon>
        <taxon>Fabales</taxon>
        <taxon>Fabaceae</taxon>
        <taxon>Papilionoideae</taxon>
        <taxon>50 kb inversion clade</taxon>
        <taxon>NPAAA clade</taxon>
        <taxon>Hologalegina</taxon>
        <taxon>IRL clade</taxon>
        <taxon>Trifolieae</taxon>
        <taxon>Trifolium</taxon>
    </lineage>
</organism>
<protein>
    <submittedName>
        <fullName evidence="1">Uncharacterized protein</fullName>
    </submittedName>
</protein>
<dbReference type="Proteomes" id="UP001177021">
    <property type="component" value="Unassembled WGS sequence"/>
</dbReference>
<accession>A0ACB0IDN7</accession>
<evidence type="ECO:0000313" key="2">
    <source>
        <dbReference type="Proteomes" id="UP001177021"/>
    </source>
</evidence>
<keyword evidence="2" id="KW-1185">Reference proteome</keyword>
<reference evidence="1" key="1">
    <citation type="submission" date="2023-10" db="EMBL/GenBank/DDBJ databases">
        <authorList>
            <person name="Rodriguez Cubillos JULIANA M."/>
            <person name="De Vega J."/>
        </authorList>
    </citation>
    <scope>NUCLEOTIDE SEQUENCE</scope>
</reference>